<evidence type="ECO:0000256" key="3">
    <source>
        <dbReference type="ARBA" id="ARBA00022540"/>
    </source>
</evidence>
<proteinExistence type="inferred from homology"/>
<dbReference type="GO" id="GO:0000049">
    <property type="term" value="F:tRNA binding"/>
    <property type="evidence" value="ECO:0007669"/>
    <property type="project" value="TreeGrafter"/>
</dbReference>
<feature type="region of interest" description="Disordered" evidence="8">
    <location>
        <begin position="407"/>
        <end position="433"/>
    </location>
</feature>
<dbReference type="PANTHER" id="PTHR13227">
    <property type="entry name" value="EUKARYOTIC TRANSLATION INITIATION FACTOR 2A"/>
    <property type="match status" value="1"/>
</dbReference>
<gene>
    <name evidence="10" type="ORF">F751_1961</name>
</gene>
<dbReference type="Proteomes" id="UP000028924">
    <property type="component" value="Unassembled WGS sequence"/>
</dbReference>
<protein>
    <recommendedName>
        <fullName evidence="2">Eukaryotic translation initiation factor 2A</fullName>
    </recommendedName>
</protein>
<evidence type="ECO:0000256" key="1">
    <source>
        <dbReference type="ARBA" id="ARBA00009573"/>
    </source>
</evidence>
<sequence>MLTLHACLQLDTQPPFHPHNSGDSSGLVFSPDGTLFALTTPSGVAIHDTASRTLRHALPSPGTLAASFSPDGRFLLTQARPAKDVDQDRNLKLWGVEDGAVRLALHQKHFRREEWPAIRFGVRDALAYYQVTSAVHVYDTSDFSNGVTHRVPIKGVSSFAPRPSGGGGALLAAYCPEAKGSPASVGLYSAEPGADGTPICRKNFFRSNSAQLLWSPSGCAVLALAASDVDATNQSYYGEQKLYFMASNGQNECAVQLPKEGPIHDVQWSPKGNFFLVVAGFMPAKVILFNSACVPKFDLGSGPFSMVRWNPFGRYFVLAGFGNLPGDLAFYDKKADGKCKPMGTTRAENGVALEWSPCGHMVLVSTTAPRLRVDNGIQVFRADAARLAARPYPILLQAAWRPAAPGSFSDAPLQTPGGAAGAEPALPPPPAVTGYVPPHLRGNPAAAAAARSKFSLARDAEDRGGKITNGGVVGAPPAAARMQPALPPGAEATPELSKAAAKNAKRRAAAAKKKAEEGLGKLAI</sequence>
<feature type="compositionally biased region" description="Basic residues" evidence="8">
    <location>
        <begin position="503"/>
        <end position="512"/>
    </location>
</feature>
<dbReference type="InterPro" id="IPR013979">
    <property type="entry name" value="TIF_beta_prop-like"/>
</dbReference>
<feature type="domain" description="Translation initiation factor beta propellor-like" evidence="9">
    <location>
        <begin position="202"/>
        <end position="389"/>
    </location>
</feature>
<dbReference type="EMBL" id="KL662111">
    <property type="protein sequence ID" value="KFM25082.1"/>
    <property type="molecule type" value="Genomic_DNA"/>
</dbReference>
<keyword evidence="6" id="KW-0810">Translation regulation</keyword>
<dbReference type="Gene3D" id="2.130.10.10">
    <property type="entry name" value="YVTN repeat-like/Quinoprotein amine dehydrogenase"/>
    <property type="match status" value="2"/>
</dbReference>
<dbReference type="eggNOG" id="KOG2315">
    <property type="taxonomic scope" value="Eukaryota"/>
</dbReference>
<dbReference type="AlphaFoldDB" id="A0A087SH78"/>
<dbReference type="GeneID" id="23613352"/>
<dbReference type="GO" id="GO:0022627">
    <property type="term" value="C:cytosolic small ribosomal subunit"/>
    <property type="evidence" value="ECO:0007669"/>
    <property type="project" value="TreeGrafter"/>
</dbReference>
<dbReference type="OrthoDB" id="2194683at2759"/>
<dbReference type="GO" id="GO:0043022">
    <property type="term" value="F:ribosome binding"/>
    <property type="evidence" value="ECO:0007669"/>
    <property type="project" value="TreeGrafter"/>
</dbReference>
<evidence type="ECO:0000256" key="5">
    <source>
        <dbReference type="ARBA" id="ARBA00022737"/>
    </source>
</evidence>
<dbReference type="Pfam" id="PF08662">
    <property type="entry name" value="eIF2A"/>
    <property type="match status" value="1"/>
</dbReference>
<keyword evidence="3 10" id="KW-0396">Initiation factor</keyword>
<dbReference type="KEGG" id="apro:F751_1961"/>
<evidence type="ECO:0000256" key="8">
    <source>
        <dbReference type="SAM" id="MobiDB-lite"/>
    </source>
</evidence>
<dbReference type="GO" id="GO:0003729">
    <property type="term" value="F:mRNA binding"/>
    <property type="evidence" value="ECO:0007669"/>
    <property type="project" value="TreeGrafter"/>
</dbReference>
<feature type="compositionally biased region" description="Basic and acidic residues" evidence="8">
    <location>
        <begin position="513"/>
        <end position="524"/>
    </location>
</feature>
<accession>A0A087SH78</accession>
<dbReference type="RefSeq" id="XP_011397970.1">
    <property type="nucleotide sequence ID" value="XM_011399668.1"/>
</dbReference>
<keyword evidence="11" id="KW-1185">Reference proteome</keyword>
<dbReference type="STRING" id="3075.A0A087SH78"/>
<evidence type="ECO:0000256" key="6">
    <source>
        <dbReference type="ARBA" id="ARBA00022845"/>
    </source>
</evidence>
<dbReference type="PANTHER" id="PTHR13227:SF0">
    <property type="entry name" value="EUKARYOTIC TRANSLATION INITIATION FACTOR 2A"/>
    <property type="match status" value="1"/>
</dbReference>
<evidence type="ECO:0000256" key="7">
    <source>
        <dbReference type="ARBA" id="ARBA00022917"/>
    </source>
</evidence>
<evidence type="ECO:0000256" key="2">
    <source>
        <dbReference type="ARBA" id="ARBA00013819"/>
    </source>
</evidence>
<name>A0A087SH78_AUXPR</name>
<reference evidence="10 11" key="1">
    <citation type="journal article" date="2014" name="BMC Genomics">
        <title>Oil accumulation mechanisms of the oleaginous microalga Chlorella protothecoides revealed through its genome, transcriptomes, and proteomes.</title>
        <authorList>
            <person name="Gao C."/>
            <person name="Wang Y."/>
            <person name="Shen Y."/>
            <person name="Yan D."/>
            <person name="He X."/>
            <person name="Dai J."/>
            <person name="Wu Q."/>
        </authorList>
    </citation>
    <scope>NUCLEOTIDE SEQUENCE [LARGE SCALE GENOMIC DNA]</scope>
    <source>
        <strain evidence="10 11">0710</strain>
    </source>
</reference>
<evidence type="ECO:0000313" key="10">
    <source>
        <dbReference type="EMBL" id="KFM25082.1"/>
    </source>
</evidence>
<keyword evidence="4" id="KW-0853">WD repeat</keyword>
<keyword evidence="7" id="KW-0648">Protein biosynthesis</keyword>
<feature type="region of interest" description="Disordered" evidence="8">
    <location>
        <begin position="459"/>
        <end position="524"/>
    </location>
</feature>
<dbReference type="SUPFAM" id="SSF82171">
    <property type="entry name" value="DPP6 N-terminal domain-like"/>
    <property type="match status" value="1"/>
</dbReference>
<evidence type="ECO:0000313" key="11">
    <source>
        <dbReference type="Proteomes" id="UP000028924"/>
    </source>
</evidence>
<dbReference type="GO" id="GO:0003743">
    <property type="term" value="F:translation initiation factor activity"/>
    <property type="evidence" value="ECO:0007669"/>
    <property type="project" value="UniProtKB-KW"/>
</dbReference>
<dbReference type="InterPro" id="IPR015943">
    <property type="entry name" value="WD40/YVTN_repeat-like_dom_sf"/>
</dbReference>
<evidence type="ECO:0000256" key="4">
    <source>
        <dbReference type="ARBA" id="ARBA00022574"/>
    </source>
</evidence>
<comment type="similarity">
    <text evidence="1">Belongs to the WD repeat EIF2A family.</text>
</comment>
<dbReference type="GO" id="GO:0006417">
    <property type="term" value="P:regulation of translation"/>
    <property type="evidence" value="ECO:0007669"/>
    <property type="project" value="UniProtKB-KW"/>
</dbReference>
<evidence type="ECO:0000259" key="9">
    <source>
        <dbReference type="Pfam" id="PF08662"/>
    </source>
</evidence>
<dbReference type="InterPro" id="IPR011387">
    <property type="entry name" value="TIF2A"/>
</dbReference>
<organism evidence="10 11">
    <name type="scientific">Auxenochlorella protothecoides</name>
    <name type="common">Green microalga</name>
    <name type="synonym">Chlorella protothecoides</name>
    <dbReference type="NCBI Taxonomy" id="3075"/>
    <lineage>
        <taxon>Eukaryota</taxon>
        <taxon>Viridiplantae</taxon>
        <taxon>Chlorophyta</taxon>
        <taxon>core chlorophytes</taxon>
        <taxon>Trebouxiophyceae</taxon>
        <taxon>Chlorellales</taxon>
        <taxon>Chlorellaceae</taxon>
        <taxon>Auxenochlorella</taxon>
    </lineage>
</organism>
<keyword evidence="5" id="KW-0677">Repeat</keyword>